<accession>K2JXX3</accession>
<dbReference type="AlphaFoldDB" id="K2JXX3"/>
<dbReference type="OrthoDB" id="9903065at2"/>
<evidence type="ECO:0000313" key="2">
    <source>
        <dbReference type="EMBL" id="EKE70100.1"/>
    </source>
</evidence>
<evidence type="ECO:0000256" key="1">
    <source>
        <dbReference type="SAM" id="Phobius"/>
    </source>
</evidence>
<keyword evidence="1" id="KW-0812">Transmembrane</keyword>
<sequence>MSIGKVLLSIFAVTITVFILLVLFALGGTKVVSEGSYGPFTIGEDKSQSAATLERLGMWPPEPRPFHDTLLEAPDMAELQRNFSEDDSIVVWFGQAFGVPMRLEFVDDTLDRSWPIFEPKTWSNPNPRYDEIDAAMLAFQDQITIGMSRNDVYKRIAGNETGLKAYVSTHVARADTFDTQSYERRLVDSSYSDFVRDTSGWRFTGLHHLVWYSSFVTPYYSRVSLFFENNRLQRIEHFHGPTELP</sequence>
<keyword evidence="1" id="KW-1133">Transmembrane helix</keyword>
<name>K2JXX3_9RHOB</name>
<protein>
    <submittedName>
        <fullName evidence="2">Uncharacterized protein</fullName>
    </submittedName>
</protein>
<evidence type="ECO:0000313" key="3">
    <source>
        <dbReference type="Proteomes" id="UP000006762"/>
    </source>
</evidence>
<organism evidence="2 3">
    <name type="scientific">Celeribacter baekdonensis B30</name>
    <dbReference type="NCBI Taxonomy" id="1208323"/>
    <lineage>
        <taxon>Bacteria</taxon>
        <taxon>Pseudomonadati</taxon>
        <taxon>Pseudomonadota</taxon>
        <taxon>Alphaproteobacteria</taxon>
        <taxon>Rhodobacterales</taxon>
        <taxon>Roseobacteraceae</taxon>
        <taxon>Celeribacter</taxon>
    </lineage>
</organism>
<dbReference type="Proteomes" id="UP000006762">
    <property type="component" value="Unassembled WGS sequence"/>
</dbReference>
<feature type="transmembrane region" description="Helical" evidence="1">
    <location>
        <begin position="6"/>
        <end position="26"/>
    </location>
</feature>
<comment type="caution">
    <text evidence="2">The sequence shown here is derived from an EMBL/GenBank/DDBJ whole genome shotgun (WGS) entry which is preliminary data.</text>
</comment>
<keyword evidence="3" id="KW-1185">Reference proteome</keyword>
<reference evidence="2 3" key="1">
    <citation type="submission" date="2012-09" db="EMBL/GenBank/DDBJ databases">
        <title>Celeribacter baekdonensis B30 Genome Sequencing.</title>
        <authorList>
            <person name="Wang W."/>
        </authorList>
    </citation>
    <scope>NUCLEOTIDE SEQUENCE [LARGE SCALE GENOMIC DNA]</scope>
    <source>
        <strain evidence="2 3">B30</strain>
    </source>
</reference>
<keyword evidence="1" id="KW-0472">Membrane</keyword>
<dbReference type="RefSeq" id="WP_009572870.1">
    <property type="nucleotide sequence ID" value="NZ_AMRK01000008.1"/>
</dbReference>
<proteinExistence type="predicted"/>
<gene>
    <name evidence="2" type="ORF">B30_14474</name>
</gene>
<dbReference type="EMBL" id="AMRK01000008">
    <property type="protein sequence ID" value="EKE70100.1"/>
    <property type="molecule type" value="Genomic_DNA"/>
</dbReference>